<organism evidence="2">
    <name type="scientific">Talaromyces marneffei PM1</name>
    <dbReference type="NCBI Taxonomy" id="1077442"/>
    <lineage>
        <taxon>Eukaryota</taxon>
        <taxon>Fungi</taxon>
        <taxon>Dikarya</taxon>
        <taxon>Ascomycota</taxon>
        <taxon>Pezizomycotina</taxon>
        <taxon>Eurotiomycetes</taxon>
        <taxon>Eurotiomycetidae</taxon>
        <taxon>Eurotiales</taxon>
        <taxon>Trichocomaceae</taxon>
        <taxon>Talaromyces</taxon>
        <taxon>Talaromyces sect. Talaromyces</taxon>
    </lineage>
</organism>
<evidence type="ECO:0008006" key="3">
    <source>
        <dbReference type="Google" id="ProtNLM"/>
    </source>
</evidence>
<keyword evidence="1" id="KW-0732">Signal</keyword>
<comment type="caution">
    <text evidence="2">The sequence shown here is derived from an EMBL/GenBank/DDBJ whole genome shotgun (WGS) entry which is preliminary data.</text>
</comment>
<dbReference type="InterPro" id="IPR017946">
    <property type="entry name" value="PLC-like_Pdiesterase_TIM-brl"/>
</dbReference>
<dbReference type="EMBL" id="JPOX01000036">
    <property type="protein sequence ID" value="KFX43367.1"/>
    <property type="molecule type" value="Genomic_DNA"/>
</dbReference>
<sequence>MAMSMREIVLCASLIFVIGVSVLNQTVNSTSSFSTQILQNDQSSLSSSSPSILHLHKQQKQRTQDQKLRLNNLQVIGTHNSYHREVSLPERIHFPTLMATVDPHFEGYYYSHASVHDQLEYQQVRSFEFDVYVDTHGGLFADPLIRRLANMSESDEAHYGLPQDLMRQPGTKVLHIADADVGTICHTLVECLTQVKAWSDAKNRQHVPIPILIEFKRTESGLEKQGGVVAEDWTVEALDRVDAEIRSVFSDNQLITPDDIRKHAIDNGVVGHSNNGNKNNITLEEAILAYEHGGGWPTLSSSRGKFFFVMDNEPTHPIQIRDPYRSNNRLNLEGRVIFTNSVPGEPDAAFIKCNDPISDNNQHEIQDLVSKGYFIRTRADEPIQMLLKDEVPAMRDAALASGAHIVSSDWVGAGVSARYNSDYFVGLPLGRSARCNPVNAPGGCEDEYLELLV</sequence>
<dbReference type="GO" id="GO:0008081">
    <property type="term" value="F:phosphoric diester hydrolase activity"/>
    <property type="evidence" value="ECO:0007669"/>
    <property type="project" value="InterPro"/>
</dbReference>
<dbReference type="AlphaFoldDB" id="A0A093USU1"/>
<dbReference type="Pfam" id="PF16670">
    <property type="entry name" value="PI-PLC-C1"/>
    <property type="match status" value="1"/>
</dbReference>
<dbReference type="InterPro" id="IPR032075">
    <property type="entry name" value="PI-PLC-C1"/>
</dbReference>
<gene>
    <name evidence="2" type="ORF">GQ26_0360860</name>
</gene>
<protein>
    <recommendedName>
        <fullName evidence="3">Acid phosphatase</fullName>
    </recommendedName>
</protein>
<dbReference type="GO" id="GO:0006629">
    <property type="term" value="P:lipid metabolic process"/>
    <property type="evidence" value="ECO:0007669"/>
    <property type="project" value="InterPro"/>
</dbReference>
<reference evidence="2" key="1">
    <citation type="journal article" date="2014" name="PLoS Genet.">
        <title>Signature Gene Expression Reveals Novel Clues to the Molecular Mechanisms of Dimorphic Transition in Penicillium marneffei.</title>
        <authorList>
            <person name="Yang E."/>
            <person name="Wang G."/>
            <person name="Cai J."/>
            <person name="Woo P.C."/>
            <person name="Lau S.K."/>
            <person name="Yuen K.-Y."/>
            <person name="Chow W.-N."/>
            <person name="Lin X."/>
        </authorList>
    </citation>
    <scope>NUCLEOTIDE SEQUENCE [LARGE SCALE GENOMIC DNA]</scope>
    <source>
        <strain evidence="2">PM1</strain>
    </source>
</reference>
<dbReference type="SUPFAM" id="SSF51695">
    <property type="entry name" value="PLC-like phosphodiesterases"/>
    <property type="match status" value="1"/>
</dbReference>
<dbReference type="Gene3D" id="3.20.20.190">
    <property type="entry name" value="Phosphatidylinositol (PI) phosphodiesterase"/>
    <property type="match status" value="1"/>
</dbReference>
<feature type="chain" id="PRO_5001888108" description="Acid phosphatase" evidence="1">
    <location>
        <begin position="20"/>
        <end position="453"/>
    </location>
</feature>
<dbReference type="HOGENOM" id="CLU_045947_1_0_1"/>
<evidence type="ECO:0000256" key="1">
    <source>
        <dbReference type="SAM" id="SignalP"/>
    </source>
</evidence>
<dbReference type="eggNOG" id="ENOG502S6H7">
    <property type="taxonomic scope" value="Eukaryota"/>
</dbReference>
<evidence type="ECO:0000313" key="2">
    <source>
        <dbReference type="EMBL" id="KFX43367.1"/>
    </source>
</evidence>
<proteinExistence type="predicted"/>
<name>A0A093USU1_TALMA</name>
<accession>A0A093USU1</accession>
<feature type="signal peptide" evidence="1">
    <location>
        <begin position="1"/>
        <end position="19"/>
    </location>
</feature>
<dbReference type="CDD" id="cd08589">
    <property type="entry name" value="PI-PLCc_SaPLC1_like"/>
    <property type="match status" value="1"/>
</dbReference>